<protein>
    <submittedName>
        <fullName evidence="2">Uncharacterized protein</fullName>
    </submittedName>
</protein>
<feature type="compositionally biased region" description="Basic residues" evidence="1">
    <location>
        <begin position="78"/>
        <end position="94"/>
    </location>
</feature>
<sequence length="163" mass="17792">MLEHDMLRQVLEQQAVAAAPTIGLKLSFDNSEFVQPTDGTHFAEFWVQTGNTLPAEITGPRGFEKTSGLIQFTLMAPRKRAMGRSSRRPGRSRRSSTGASLSSRRMAMSTWTRCRSSRTASRSTAATTPWSGRPSGSTTATRTRPSAGCAVDAALRDCYCRES</sequence>
<dbReference type="Gene3D" id="3.30.2000.20">
    <property type="match status" value="1"/>
</dbReference>
<organism evidence="2">
    <name type="scientific">Caulobacter phage BL57</name>
    <dbReference type="NCBI Taxonomy" id="3348355"/>
    <lineage>
        <taxon>Viruses</taxon>
    </lineage>
</organism>
<accession>A0AB74UM96</accession>
<name>A0AB74UM96_9VIRU</name>
<proteinExistence type="predicted"/>
<feature type="compositionally biased region" description="Low complexity" evidence="1">
    <location>
        <begin position="95"/>
        <end position="131"/>
    </location>
</feature>
<gene>
    <name evidence="2" type="ORF">BL57_096</name>
</gene>
<evidence type="ECO:0000256" key="1">
    <source>
        <dbReference type="SAM" id="MobiDB-lite"/>
    </source>
</evidence>
<reference evidence="2" key="1">
    <citation type="submission" date="2024-10" db="EMBL/GenBank/DDBJ databases">
        <title>Genetic diversity among independent isolates of the Dolichocephalovirinae subfamily.</title>
        <authorList>
            <person name="Ely B."/>
            <person name="Thomas Q."/>
            <person name="Mohammadi T."/>
        </authorList>
    </citation>
    <scope>NUCLEOTIDE SEQUENCE</scope>
</reference>
<dbReference type="EMBL" id="PQ287320">
    <property type="protein sequence ID" value="XHV10568.1"/>
    <property type="molecule type" value="Genomic_DNA"/>
</dbReference>
<feature type="region of interest" description="Disordered" evidence="1">
    <location>
        <begin position="78"/>
        <end position="146"/>
    </location>
</feature>
<feature type="compositionally biased region" description="Polar residues" evidence="1">
    <location>
        <begin position="134"/>
        <end position="144"/>
    </location>
</feature>
<evidence type="ECO:0000313" key="2">
    <source>
        <dbReference type="EMBL" id="XHV10568.1"/>
    </source>
</evidence>